<evidence type="ECO:0000313" key="2">
    <source>
        <dbReference type="Proteomes" id="UP000031419"/>
    </source>
</evidence>
<comment type="caution">
    <text evidence="1">The sequence shown here is derived from an EMBL/GenBank/DDBJ whole genome shotgun (WGS) entry which is preliminary data.</text>
</comment>
<dbReference type="AlphaFoldDB" id="A0A073B0J3"/>
<sequence length="83" mass="9353">MEDEPALPDVPSLQEWPRSIVAGFEATGRKLGRKHKSSTCHYLKIRFTGGSALELEQFNELELEQFNEESDGLRLVDMSCGRA</sequence>
<gene>
    <name evidence="1" type="ORF">GU90_07900</name>
</gene>
<dbReference type="Proteomes" id="UP000031419">
    <property type="component" value="Unassembled WGS sequence"/>
</dbReference>
<dbReference type="STRING" id="28042.GU90_07900"/>
<dbReference type="EMBL" id="JNVU01000018">
    <property type="protein sequence ID" value="KEI44812.1"/>
    <property type="molecule type" value="Genomic_DNA"/>
</dbReference>
<reference evidence="1 2" key="1">
    <citation type="submission" date="2014-06" db="EMBL/GenBank/DDBJ databases">
        <title>Saccharopolyspora rectivirgula DSM-43113 Genome sequencing.</title>
        <authorList>
            <person name="Barrera C."/>
            <person name="Millon L."/>
            <person name="Rognon B."/>
            <person name="Zaugg C."/>
            <person name="Monod M."/>
        </authorList>
    </citation>
    <scope>NUCLEOTIDE SEQUENCE [LARGE SCALE GENOMIC DNA]</scope>
    <source>
        <strain evidence="1 2">DSM 43113</strain>
    </source>
</reference>
<evidence type="ECO:0000313" key="1">
    <source>
        <dbReference type="EMBL" id="KEI44812.1"/>
    </source>
</evidence>
<dbReference type="RefSeq" id="WP_029722674.1">
    <property type="nucleotide sequence ID" value="NZ_JNVU01000018.1"/>
</dbReference>
<protein>
    <submittedName>
        <fullName evidence="1">Uncharacterized protein</fullName>
    </submittedName>
</protein>
<keyword evidence="2" id="KW-1185">Reference proteome</keyword>
<organism evidence="1 2">
    <name type="scientific">Saccharopolyspora rectivirgula</name>
    <dbReference type="NCBI Taxonomy" id="28042"/>
    <lineage>
        <taxon>Bacteria</taxon>
        <taxon>Bacillati</taxon>
        <taxon>Actinomycetota</taxon>
        <taxon>Actinomycetes</taxon>
        <taxon>Pseudonocardiales</taxon>
        <taxon>Pseudonocardiaceae</taxon>
        <taxon>Saccharopolyspora</taxon>
    </lineage>
</organism>
<proteinExistence type="predicted"/>
<name>A0A073B0J3_9PSEU</name>
<accession>A0A073B0J3</accession>